<dbReference type="PRINTS" id="PR00705">
    <property type="entry name" value="PAPAIN"/>
</dbReference>
<proteinExistence type="inferred from homology"/>
<dbReference type="PROSITE" id="PS00139">
    <property type="entry name" value="THIOL_PROTEASE_CYS"/>
    <property type="match status" value="1"/>
</dbReference>
<dbReference type="Pfam" id="PF00112">
    <property type="entry name" value="Peptidase_C1"/>
    <property type="match status" value="2"/>
</dbReference>
<keyword evidence="5" id="KW-0865">Zymogen</keyword>
<evidence type="ECO:0000256" key="6">
    <source>
        <dbReference type="ARBA" id="ARBA00023157"/>
    </source>
</evidence>
<sequence>MALAVSALGEEEKWNSFKTKFGRSYSSLLEDQARYATFRVNLEKIASHNAKYENGLVSYKMGVNKFADLTVEEFAQRLGLKVGPQTNKTFSLQADDVPEEINWVDLGAVTPVKDQGQCGSCWSFSAVSTHSATVSNALIRNTFQTGAIEAQYFIAHNQLVSLSEQNLVDCTSSYGDYGCNGGLMDYAFKYVCDNGIMSESDYPYLGIDSTCNFDSSKAVVKVKSFVDVTSGSEPELQAAVGTVGPVSIAVDALGFQHYEEGVFDNDACLNSRLSLNHGILAVGYGTDNGQEYWLVKNSWGADWGEKGFIRMSRNKENQCGVATAASYPVL</sequence>
<dbReference type="SMART" id="SM00645">
    <property type="entry name" value="Pept_C1"/>
    <property type="match status" value="1"/>
</dbReference>
<gene>
    <name evidence="9" type="ORF">D910_11130</name>
</gene>
<evidence type="ECO:0000256" key="1">
    <source>
        <dbReference type="ARBA" id="ARBA00008455"/>
    </source>
</evidence>
<evidence type="ECO:0000256" key="4">
    <source>
        <dbReference type="ARBA" id="ARBA00022807"/>
    </source>
</evidence>
<evidence type="ECO:0000259" key="7">
    <source>
        <dbReference type="SMART" id="SM00645"/>
    </source>
</evidence>
<name>U4UIL4_DENPD</name>
<dbReference type="STRING" id="77166.U4UIL4"/>
<accession>U4UIL4</accession>
<dbReference type="AlphaFoldDB" id="U4UIL4"/>
<dbReference type="EMBL" id="KB632375">
    <property type="protein sequence ID" value="ERL93844.1"/>
    <property type="molecule type" value="Genomic_DNA"/>
</dbReference>
<keyword evidence="4" id="KW-0788">Thiol protease</keyword>
<dbReference type="InterPro" id="IPR013128">
    <property type="entry name" value="Peptidase_C1A"/>
</dbReference>
<keyword evidence="6" id="KW-1015">Disulfide bond</keyword>
<evidence type="ECO:0000313" key="9">
    <source>
        <dbReference type="EMBL" id="ERL93844.1"/>
    </source>
</evidence>
<dbReference type="PANTHER" id="PTHR12411">
    <property type="entry name" value="CYSTEINE PROTEASE FAMILY C1-RELATED"/>
    <property type="match status" value="1"/>
</dbReference>
<evidence type="ECO:0008006" key="11">
    <source>
        <dbReference type="Google" id="ProtNLM"/>
    </source>
</evidence>
<dbReference type="GO" id="GO:0008234">
    <property type="term" value="F:cysteine-type peptidase activity"/>
    <property type="evidence" value="ECO:0007669"/>
    <property type="project" value="UniProtKB-KW"/>
</dbReference>
<dbReference type="InterPro" id="IPR025660">
    <property type="entry name" value="Pept_his_AS"/>
</dbReference>
<dbReference type="Proteomes" id="UP000030742">
    <property type="component" value="Unassembled WGS sequence"/>
</dbReference>
<dbReference type="GO" id="GO:0006508">
    <property type="term" value="P:proteolysis"/>
    <property type="evidence" value="ECO:0007669"/>
    <property type="project" value="UniProtKB-KW"/>
</dbReference>
<dbReference type="PROSITE" id="PS00640">
    <property type="entry name" value="THIOL_PROTEASE_ASN"/>
    <property type="match status" value="1"/>
</dbReference>
<comment type="similarity">
    <text evidence="1">Belongs to the peptidase C1 family.</text>
</comment>
<dbReference type="InterPro" id="IPR038765">
    <property type="entry name" value="Papain-like_cys_pep_sf"/>
</dbReference>
<dbReference type="SMART" id="SM00848">
    <property type="entry name" value="Inhibitor_I29"/>
    <property type="match status" value="1"/>
</dbReference>
<dbReference type="OrthoDB" id="10253408at2759"/>
<evidence type="ECO:0000259" key="8">
    <source>
        <dbReference type="SMART" id="SM00848"/>
    </source>
</evidence>
<reference evidence="9 10" key="1">
    <citation type="journal article" date="2013" name="Genome Biol.">
        <title>Draft genome of the mountain pine beetle, Dendroctonus ponderosae Hopkins, a major forest pest.</title>
        <authorList>
            <person name="Keeling C.I."/>
            <person name="Yuen M.M."/>
            <person name="Liao N.Y."/>
            <person name="Docking T.R."/>
            <person name="Chan S.K."/>
            <person name="Taylor G.A."/>
            <person name="Palmquist D.L."/>
            <person name="Jackman S.D."/>
            <person name="Nguyen A."/>
            <person name="Li M."/>
            <person name="Henderson H."/>
            <person name="Janes J.K."/>
            <person name="Zhao Y."/>
            <person name="Pandoh P."/>
            <person name="Moore R."/>
            <person name="Sperling F.A."/>
            <person name="Huber D.P."/>
            <person name="Birol I."/>
            <person name="Jones S.J."/>
            <person name="Bohlmann J."/>
        </authorList>
    </citation>
    <scope>NUCLEOTIDE SEQUENCE</scope>
</reference>
<keyword evidence="2" id="KW-0645">Protease</keyword>
<dbReference type="SUPFAM" id="SSF54001">
    <property type="entry name" value="Cysteine proteinases"/>
    <property type="match status" value="1"/>
</dbReference>
<dbReference type="Pfam" id="PF08246">
    <property type="entry name" value="Inhibitor_I29"/>
    <property type="match status" value="1"/>
</dbReference>
<dbReference type="InterPro" id="IPR013201">
    <property type="entry name" value="Prot_inhib_I29"/>
</dbReference>
<protein>
    <recommendedName>
        <fullName evidence="11">Cathepsin L</fullName>
    </recommendedName>
</protein>
<evidence type="ECO:0000256" key="2">
    <source>
        <dbReference type="ARBA" id="ARBA00022670"/>
    </source>
</evidence>
<dbReference type="InterPro" id="IPR025661">
    <property type="entry name" value="Pept_asp_AS"/>
</dbReference>
<feature type="domain" description="Cathepsin propeptide inhibitor" evidence="8">
    <location>
        <begin position="14"/>
        <end position="74"/>
    </location>
</feature>
<dbReference type="Gene3D" id="3.90.70.10">
    <property type="entry name" value="Cysteine proteinases"/>
    <property type="match status" value="1"/>
</dbReference>
<dbReference type="CDD" id="cd02248">
    <property type="entry name" value="Peptidase_C1A"/>
    <property type="match status" value="1"/>
</dbReference>
<dbReference type="InterPro" id="IPR000668">
    <property type="entry name" value="Peptidase_C1A_C"/>
</dbReference>
<feature type="domain" description="Peptidase C1A papain C-terminal" evidence="7">
    <location>
        <begin position="97"/>
        <end position="329"/>
    </location>
</feature>
<dbReference type="InterPro" id="IPR039417">
    <property type="entry name" value="Peptidase_C1A_papain-like"/>
</dbReference>
<evidence type="ECO:0000313" key="10">
    <source>
        <dbReference type="Proteomes" id="UP000030742"/>
    </source>
</evidence>
<evidence type="ECO:0000256" key="5">
    <source>
        <dbReference type="ARBA" id="ARBA00023145"/>
    </source>
</evidence>
<organism evidence="9 10">
    <name type="scientific">Dendroctonus ponderosae</name>
    <name type="common">Mountain pine beetle</name>
    <dbReference type="NCBI Taxonomy" id="77166"/>
    <lineage>
        <taxon>Eukaryota</taxon>
        <taxon>Metazoa</taxon>
        <taxon>Ecdysozoa</taxon>
        <taxon>Arthropoda</taxon>
        <taxon>Hexapoda</taxon>
        <taxon>Insecta</taxon>
        <taxon>Pterygota</taxon>
        <taxon>Neoptera</taxon>
        <taxon>Endopterygota</taxon>
        <taxon>Coleoptera</taxon>
        <taxon>Polyphaga</taxon>
        <taxon>Cucujiformia</taxon>
        <taxon>Curculionidae</taxon>
        <taxon>Scolytinae</taxon>
        <taxon>Dendroctonus</taxon>
    </lineage>
</organism>
<keyword evidence="3" id="KW-0378">Hydrolase</keyword>
<dbReference type="FunFam" id="3.90.70.10:FF:000109">
    <property type="entry name" value="Cysteine protease"/>
    <property type="match status" value="1"/>
</dbReference>
<dbReference type="PROSITE" id="PS00639">
    <property type="entry name" value="THIOL_PROTEASE_HIS"/>
    <property type="match status" value="1"/>
</dbReference>
<dbReference type="InterPro" id="IPR000169">
    <property type="entry name" value="Pept_cys_AS"/>
</dbReference>
<evidence type="ECO:0000256" key="3">
    <source>
        <dbReference type="ARBA" id="ARBA00022801"/>
    </source>
</evidence>